<feature type="transmembrane region" description="Helical" evidence="1">
    <location>
        <begin position="409"/>
        <end position="430"/>
    </location>
</feature>
<accession>A0ABQ6Z8Y3</accession>
<feature type="transmembrane region" description="Helical" evidence="1">
    <location>
        <begin position="436"/>
        <end position="454"/>
    </location>
</feature>
<feature type="transmembrane region" description="Helical" evidence="1">
    <location>
        <begin position="383"/>
        <end position="402"/>
    </location>
</feature>
<dbReference type="InterPro" id="IPR010364">
    <property type="entry name" value="Uncharacterised_IM_CreD"/>
</dbReference>
<dbReference type="EMBL" id="PDWN01000004">
    <property type="protein sequence ID" value="KAF1695945.1"/>
    <property type="molecule type" value="Genomic_DNA"/>
</dbReference>
<dbReference type="NCBIfam" id="NF008712">
    <property type="entry name" value="PRK11715.1-1"/>
    <property type="match status" value="1"/>
</dbReference>
<dbReference type="RefSeq" id="WP_162409230.1">
    <property type="nucleotide sequence ID" value="NZ_PDWN01000004.1"/>
</dbReference>
<proteinExistence type="predicted"/>
<keyword evidence="1" id="KW-0472">Membrane</keyword>
<comment type="caution">
    <text evidence="2">The sequence shown here is derived from an EMBL/GenBank/DDBJ whole genome shotgun (WGS) entry which is preliminary data.</text>
</comment>
<dbReference type="PIRSF" id="PIRSF004548">
    <property type="entry name" value="CreD"/>
    <property type="match status" value="1"/>
</dbReference>
<dbReference type="Proteomes" id="UP000788419">
    <property type="component" value="Unassembled WGS sequence"/>
</dbReference>
<keyword evidence="1" id="KW-1133">Transmembrane helix</keyword>
<name>A0ABQ6Z8Y3_9GAMM</name>
<protein>
    <submittedName>
        <fullName evidence="2">Cell envelope integrity protein CreD</fullName>
    </submittedName>
</protein>
<feature type="transmembrane region" description="Helical" evidence="1">
    <location>
        <begin position="332"/>
        <end position="350"/>
    </location>
</feature>
<dbReference type="Pfam" id="PF06123">
    <property type="entry name" value="CreD"/>
    <property type="match status" value="1"/>
</dbReference>
<evidence type="ECO:0000313" key="3">
    <source>
        <dbReference type="Proteomes" id="UP000788419"/>
    </source>
</evidence>
<evidence type="ECO:0000313" key="2">
    <source>
        <dbReference type="EMBL" id="KAF1695945.1"/>
    </source>
</evidence>
<evidence type="ECO:0000256" key="1">
    <source>
        <dbReference type="SAM" id="Phobius"/>
    </source>
</evidence>
<organism evidence="2 3">
    <name type="scientific">Pseudoxanthomonas daejeonensis</name>
    <dbReference type="NCBI Taxonomy" id="266062"/>
    <lineage>
        <taxon>Bacteria</taxon>
        <taxon>Pseudomonadati</taxon>
        <taxon>Pseudomonadota</taxon>
        <taxon>Gammaproteobacteria</taxon>
        <taxon>Lysobacterales</taxon>
        <taxon>Lysobacteraceae</taxon>
        <taxon>Pseudoxanthomonas</taxon>
    </lineage>
</organism>
<reference evidence="2 3" key="1">
    <citation type="submission" date="2017-10" db="EMBL/GenBank/DDBJ databases">
        <title>Whole genome sequencing of members of genus Pseudoxanthomonas.</title>
        <authorList>
            <person name="Kumar S."/>
            <person name="Bansal K."/>
            <person name="Kaur A."/>
            <person name="Patil P."/>
            <person name="Sharma S."/>
            <person name="Patil P.B."/>
        </authorList>
    </citation>
    <scope>NUCLEOTIDE SEQUENCE [LARGE SCALE GENOMIC DNA]</scope>
    <source>
        <strain evidence="2 3">DSM 17801</strain>
    </source>
</reference>
<feature type="transmembrane region" description="Helical" evidence="1">
    <location>
        <begin position="357"/>
        <end position="377"/>
    </location>
</feature>
<gene>
    <name evidence="2" type="ORF">CSC65_05455</name>
</gene>
<keyword evidence="1" id="KW-0812">Transmembrane</keyword>
<sequence length="468" mass="50552">MKSLKLLLRFLTVGGLVLLLLIPLTMIRGLIQDRERYRGQAVERVSQSMAGPQQLVGPMRVLPWKETRRVNATGSDGRLELREETVEGYLLQTPATLAAGGVIEPDVRRIGLYDVRVFQWKADVQAAFAAMPVPAVTGREYGEPYLVLGLADVRGLVGTPSLKADGRALELQPGTGVLAARMDGVHAALPAPRTGQVVVEGLPIPPRSLPASTVDLAMTVAGTQSLGIVPVADSNRIELQSAWPHPLFSGRFLPNQRSIDTSGFEASWNISSLASAAQSQVHDADTARLTMRPGSAGAYTLPGEADRGVDSVVLSLVDPVDVYTQADRASKYGILFVVLTFVGFALFELVKQLRIHPLQYLLVGLALAIFFLLLLGLSEHMAFWKAYLVAAVACIGLQFVYLSGVLKSGWRAGLFATMLTALYGALYSLLVSEDNALLMGSLLLFGILAAIMWITRKVDWYERAATLG</sequence>
<dbReference type="PANTHER" id="PTHR30092">
    <property type="entry name" value="INNER MEMBRANE PROTEIN CRED"/>
    <property type="match status" value="1"/>
</dbReference>
<dbReference type="PANTHER" id="PTHR30092:SF0">
    <property type="entry name" value="INNER MEMBRANE PROTEIN CRED"/>
    <property type="match status" value="1"/>
</dbReference>
<keyword evidence="3" id="KW-1185">Reference proteome</keyword>